<sequence>MTSANDQQDESSATAAGGDTPIDDKDKKFAWPPLESNPEVFSDYLHSIGLSPSYSFGEIFGFDEDLLAFVPQPVLGVIVCHERLIPKSQYRPQDVGSVDNYNTVSYYMHQSKTLDNACGIVACLHAIFNSPMVNADIDPNSILGRFRTGTEGLTPTERCTSLELNEEFRTVHATHASRGQSQAITSDQSLVKCHYVAYVLDKSGKYLVELDGTKAGPVVIEVNSTAEANEGVDLLRASIREIQGKLERKEISDSLSMMTLNLTQE</sequence>
<dbReference type="PANTHER" id="PTHR10589:SF17">
    <property type="entry name" value="UBIQUITIN CARBOXYL-TERMINAL HYDROLASE"/>
    <property type="match status" value="1"/>
</dbReference>
<dbReference type="InterPro" id="IPR001578">
    <property type="entry name" value="Peptidase_C12_UCH"/>
</dbReference>
<keyword evidence="6 7" id="KW-0788">Thiol protease</keyword>
<evidence type="ECO:0000313" key="12">
    <source>
        <dbReference type="Proteomes" id="UP001530293"/>
    </source>
</evidence>
<evidence type="ECO:0000256" key="5">
    <source>
        <dbReference type="ARBA" id="ARBA00022801"/>
    </source>
</evidence>
<dbReference type="PROSITE" id="PS52048">
    <property type="entry name" value="UCH_DOMAIN"/>
    <property type="match status" value="1"/>
</dbReference>
<feature type="region of interest" description="Disordered" evidence="9">
    <location>
        <begin position="1"/>
        <end position="29"/>
    </location>
</feature>
<feature type="active site" description="Nucleophile" evidence="7">
    <location>
        <position position="118"/>
    </location>
</feature>
<evidence type="ECO:0000256" key="8">
    <source>
        <dbReference type="RuleBase" id="RU361215"/>
    </source>
</evidence>
<proteinExistence type="inferred from homology"/>
<gene>
    <name evidence="11" type="ORF">ACHAWU_010150</name>
</gene>
<protein>
    <recommendedName>
        <fullName evidence="8">Ubiquitin carboxyl-terminal hydrolase</fullName>
        <ecNumber evidence="8">3.4.19.12</ecNumber>
    </recommendedName>
</protein>
<evidence type="ECO:0000256" key="3">
    <source>
        <dbReference type="ARBA" id="ARBA00022670"/>
    </source>
</evidence>
<dbReference type="InterPro" id="IPR036959">
    <property type="entry name" value="Peptidase_C12_UCH_sf"/>
</dbReference>
<keyword evidence="4 7" id="KW-0833">Ubl conjugation pathway</keyword>
<comment type="caution">
    <text evidence="11">The sequence shown here is derived from an EMBL/GenBank/DDBJ whole genome shotgun (WGS) entry which is preliminary data.</text>
</comment>
<organism evidence="11 12">
    <name type="scientific">Discostella pseudostelligera</name>
    <dbReference type="NCBI Taxonomy" id="259834"/>
    <lineage>
        <taxon>Eukaryota</taxon>
        <taxon>Sar</taxon>
        <taxon>Stramenopiles</taxon>
        <taxon>Ochrophyta</taxon>
        <taxon>Bacillariophyta</taxon>
        <taxon>Coscinodiscophyceae</taxon>
        <taxon>Thalassiosirophycidae</taxon>
        <taxon>Stephanodiscales</taxon>
        <taxon>Stephanodiscaceae</taxon>
        <taxon>Discostella</taxon>
    </lineage>
</organism>
<reference evidence="11 12" key="1">
    <citation type="submission" date="2024-10" db="EMBL/GenBank/DDBJ databases">
        <title>Updated reference genomes for cyclostephanoid diatoms.</title>
        <authorList>
            <person name="Roberts W.R."/>
            <person name="Alverson A.J."/>
        </authorList>
    </citation>
    <scope>NUCLEOTIDE SEQUENCE [LARGE SCALE GENOMIC DNA]</scope>
    <source>
        <strain evidence="11 12">AJA232-27</strain>
    </source>
</reference>
<evidence type="ECO:0000256" key="9">
    <source>
        <dbReference type="SAM" id="MobiDB-lite"/>
    </source>
</evidence>
<comment type="catalytic activity">
    <reaction evidence="1 7 8">
        <text>Thiol-dependent hydrolysis of ester, thioester, amide, peptide and isopeptide bonds formed by the C-terminal Gly of ubiquitin (a 76-residue protein attached to proteins as an intracellular targeting signal).</text>
        <dbReference type="EC" id="3.4.19.12"/>
    </reaction>
</comment>
<feature type="site" description="Transition state stabilizer" evidence="7">
    <location>
        <position position="110"/>
    </location>
</feature>
<dbReference type="AlphaFoldDB" id="A0ABD3M0J0"/>
<evidence type="ECO:0000256" key="6">
    <source>
        <dbReference type="ARBA" id="ARBA00022807"/>
    </source>
</evidence>
<dbReference type="GO" id="GO:0004843">
    <property type="term" value="F:cysteine-type deubiquitinase activity"/>
    <property type="evidence" value="ECO:0007669"/>
    <property type="project" value="UniProtKB-UniRule"/>
</dbReference>
<dbReference type="InterPro" id="IPR038765">
    <property type="entry name" value="Papain-like_cys_pep_sf"/>
</dbReference>
<dbReference type="Pfam" id="PF01088">
    <property type="entry name" value="Peptidase_C12"/>
    <property type="match status" value="1"/>
</dbReference>
<evidence type="ECO:0000256" key="2">
    <source>
        <dbReference type="ARBA" id="ARBA00009326"/>
    </source>
</evidence>
<dbReference type="Proteomes" id="UP001530293">
    <property type="component" value="Unassembled WGS sequence"/>
</dbReference>
<dbReference type="GO" id="GO:0006511">
    <property type="term" value="P:ubiquitin-dependent protein catabolic process"/>
    <property type="evidence" value="ECO:0007669"/>
    <property type="project" value="UniProtKB-UniRule"/>
</dbReference>
<evidence type="ECO:0000256" key="1">
    <source>
        <dbReference type="ARBA" id="ARBA00000707"/>
    </source>
</evidence>
<evidence type="ECO:0000259" key="10">
    <source>
        <dbReference type="PROSITE" id="PS52048"/>
    </source>
</evidence>
<evidence type="ECO:0000256" key="7">
    <source>
        <dbReference type="PROSITE-ProRule" id="PRU01393"/>
    </source>
</evidence>
<comment type="similarity">
    <text evidence="2 7 8">Belongs to the peptidase C12 family.</text>
</comment>
<keyword evidence="12" id="KW-1185">Reference proteome</keyword>
<dbReference type="SUPFAM" id="SSF54001">
    <property type="entry name" value="Cysteine proteinases"/>
    <property type="match status" value="1"/>
</dbReference>
<dbReference type="Gene3D" id="3.40.532.10">
    <property type="entry name" value="Peptidase C12, ubiquitin carboxyl-terminal hydrolase"/>
    <property type="match status" value="1"/>
</dbReference>
<dbReference type="EC" id="3.4.19.12" evidence="8"/>
<accession>A0ABD3M0J0</accession>
<keyword evidence="3 7" id="KW-0645">Protease</keyword>
<feature type="domain" description="UCH catalytic" evidence="10">
    <location>
        <begin position="30"/>
        <end position="264"/>
    </location>
</feature>
<dbReference type="PANTHER" id="PTHR10589">
    <property type="entry name" value="UBIQUITIN CARBOXYL-TERMINAL HYDROLASE"/>
    <property type="match status" value="1"/>
</dbReference>
<feature type="site" description="Important for enzyme activity" evidence="7">
    <location>
        <position position="211"/>
    </location>
</feature>
<evidence type="ECO:0000256" key="4">
    <source>
        <dbReference type="ARBA" id="ARBA00022786"/>
    </source>
</evidence>
<dbReference type="EMBL" id="JALLBG020000263">
    <property type="protein sequence ID" value="KAL3757518.1"/>
    <property type="molecule type" value="Genomic_DNA"/>
</dbReference>
<keyword evidence="5 7" id="KW-0378">Hydrolase</keyword>
<evidence type="ECO:0000313" key="11">
    <source>
        <dbReference type="EMBL" id="KAL3757518.1"/>
    </source>
</evidence>
<dbReference type="PRINTS" id="PR00707">
    <property type="entry name" value="UBCTHYDRLASE"/>
</dbReference>
<feature type="compositionally biased region" description="Polar residues" evidence="9">
    <location>
        <begin position="1"/>
        <end position="14"/>
    </location>
</feature>
<feature type="active site" description="Proton donor" evidence="7">
    <location>
        <position position="194"/>
    </location>
</feature>
<name>A0ABD3M0J0_9STRA</name>